<keyword evidence="2" id="KW-1185">Reference proteome</keyword>
<comment type="caution">
    <text evidence="1">The sequence shown here is derived from an EMBL/GenBank/DDBJ whole genome shotgun (WGS) entry which is preliminary data.</text>
</comment>
<name>A0A7W7VHL8_9PSEU</name>
<dbReference type="RefSeq" id="WP_184814591.1">
    <property type="nucleotide sequence ID" value="NZ_JACHJQ010000007.1"/>
</dbReference>
<sequence length="163" mass="17728">METAALIVSLLAVLVAGGAAWYTRGQKLAADRAVEEAARSADASERSADTAESGLELQRVAERRAEEAAERTGVTWELLRTGNSTYTLYNRGTHAAYDVRVDLADLGGIGAGVESFDEFPADHAEQYMLSRGIASTTTSIVVRWHQRQDRADTPKRQSLPVDF</sequence>
<dbReference type="Proteomes" id="UP000520767">
    <property type="component" value="Unassembled WGS sequence"/>
</dbReference>
<organism evidence="1 2">
    <name type="scientific">Actinophytocola algeriensis</name>
    <dbReference type="NCBI Taxonomy" id="1768010"/>
    <lineage>
        <taxon>Bacteria</taxon>
        <taxon>Bacillati</taxon>
        <taxon>Actinomycetota</taxon>
        <taxon>Actinomycetes</taxon>
        <taxon>Pseudonocardiales</taxon>
        <taxon>Pseudonocardiaceae</taxon>
    </lineage>
</organism>
<dbReference type="AlphaFoldDB" id="A0A7W7VHL8"/>
<accession>A0A7W7VHL8</accession>
<evidence type="ECO:0000313" key="2">
    <source>
        <dbReference type="Proteomes" id="UP000520767"/>
    </source>
</evidence>
<gene>
    <name evidence="1" type="ORF">FHR82_006819</name>
</gene>
<dbReference type="EMBL" id="JACHJQ010000007">
    <property type="protein sequence ID" value="MBB4910561.1"/>
    <property type="molecule type" value="Genomic_DNA"/>
</dbReference>
<evidence type="ECO:0000313" key="1">
    <source>
        <dbReference type="EMBL" id="MBB4910561.1"/>
    </source>
</evidence>
<reference evidence="1 2" key="1">
    <citation type="submission" date="2020-08" db="EMBL/GenBank/DDBJ databases">
        <title>Genomic Encyclopedia of Type Strains, Phase III (KMG-III): the genomes of soil and plant-associated and newly described type strains.</title>
        <authorList>
            <person name="Whitman W."/>
        </authorList>
    </citation>
    <scope>NUCLEOTIDE SEQUENCE [LARGE SCALE GENOMIC DNA]</scope>
    <source>
        <strain evidence="1 2">CECT 8960</strain>
    </source>
</reference>
<proteinExistence type="predicted"/>
<protein>
    <submittedName>
        <fullName evidence="1">Uncharacterized protein</fullName>
    </submittedName>
</protein>